<feature type="signal peptide" evidence="1">
    <location>
        <begin position="1"/>
        <end position="25"/>
    </location>
</feature>
<dbReference type="Proteomes" id="UP000036958">
    <property type="component" value="Unassembled WGS sequence"/>
</dbReference>
<proteinExistence type="predicted"/>
<dbReference type="AlphaFoldDB" id="A0A0L8VDX5"/>
<protein>
    <recommendedName>
        <fullName evidence="4">NIPSNAP domain-containing protein</fullName>
    </recommendedName>
</protein>
<evidence type="ECO:0000256" key="1">
    <source>
        <dbReference type="SAM" id="SignalP"/>
    </source>
</evidence>
<sequence length="268" mass="30441">MMQKAMLLALSMVFVFGALPMMGNAQDQPSLYGVIDFMKVKQGNEANYVDVEKTVWKPIHQERINQGEIVGWVLYGVRYAGADDEYNYVTVALFDDPAKLEHTFSVDVEKVHPGKDLDALFQRTMESRQLVRQNLIRRVDAVYPEGGPGEFKYIQVNYMKVKPGEGGAYVDNELTVWKPVHQELINAGTRAGWSLWQGVYPFGTNMPYDYVTVDYFADFSKLGAADTEAAFNKAHAGKDMDKLFAETMNSRSHVRAELWEVLDSVWKE</sequence>
<comment type="caution">
    <text evidence="2">The sequence shown here is derived from an EMBL/GenBank/DDBJ whole genome shotgun (WGS) entry which is preliminary data.</text>
</comment>
<evidence type="ECO:0008006" key="4">
    <source>
        <dbReference type="Google" id="ProtNLM"/>
    </source>
</evidence>
<evidence type="ECO:0000313" key="3">
    <source>
        <dbReference type="Proteomes" id="UP000036958"/>
    </source>
</evidence>
<evidence type="ECO:0000313" key="2">
    <source>
        <dbReference type="EMBL" id="KOH46665.1"/>
    </source>
</evidence>
<organism evidence="2 3">
    <name type="scientific">Sunxiuqinia dokdonensis</name>
    <dbReference type="NCBI Taxonomy" id="1409788"/>
    <lineage>
        <taxon>Bacteria</taxon>
        <taxon>Pseudomonadati</taxon>
        <taxon>Bacteroidota</taxon>
        <taxon>Bacteroidia</taxon>
        <taxon>Marinilabiliales</taxon>
        <taxon>Prolixibacteraceae</taxon>
        <taxon>Sunxiuqinia</taxon>
    </lineage>
</organism>
<reference evidence="3" key="1">
    <citation type="submission" date="2015-07" db="EMBL/GenBank/DDBJ databases">
        <title>Genome sequencing of Sunxiuqinia dokdonensis strain SK.</title>
        <authorList>
            <person name="Ahn S."/>
            <person name="Kim B.-C."/>
        </authorList>
    </citation>
    <scope>NUCLEOTIDE SEQUENCE [LARGE SCALE GENOMIC DNA]</scope>
    <source>
        <strain evidence="3">SK</strain>
    </source>
</reference>
<dbReference type="STRING" id="1409788.NC99_05050"/>
<accession>A0A0L8VDX5</accession>
<gene>
    <name evidence="2" type="ORF">NC99_05050</name>
</gene>
<keyword evidence="3" id="KW-1185">Reference proteome</keyword>
<keyword evidence="1" id="KW-0732">Signal</keyword>
<feature type="chain" id="PRO_5005591544" description="NIPSNAP domain-containing protein" evidence="1">
    <location>
        <begin position="26"/>
        <end position="268"/>
    </location>
</feature>
<dbReference type="EMBL" id="LGIA01000023">
    <property type="protein sequence ID" value="KOH46665.1"/>
    <property type="molecule type" value="Genomic_DNA"/>
</dbReference>
<name>A0A0L8VDX5_9BACT</name>